<feature type="region of interest" description="Disordered" evidence="1">
    <location>
        <begin position="1"/>
        <end position="25"/>
    </location>
</feature>
<feature type="region of interest" description="Disordered" evidence="1">
    <location>
        <begin position="288"/>
        <end position="308"/>
    </location>
</feature>
<dbReference type="PANTHER" id="PTHR13288:SF8">
    <property type="entry name" value="SPLICING FACTOR 45"/>
    <property type="match status" value="1"/>
</dbReference>
<dbReference type="GO" id="GO:0045292">
    <property type="term" value="P:mRNA cis splicing, via spliceosome"/>
    <property type="evidence" value="ECO:0007669"/>
    <property type="project" value="InterPro"/>
</dbReference>
<dbReference type="OrthoDB" id="5411533at2759"/>
<dbReference type="EMBL" id="CAJEWN010000288">
    <property type="protein sequence ID" value="CAD2176984.1"/>
    <property type="molecule type" value="Genomic_DNA"/>
</dbReference>
<reference evidence="3 4" key="1">
    <citation type="submission" date="2020-08" db="EMBL/GenBank/DDBJ databases">
        <authorList>
            <person name="Koutsovoulos G."/>
            <person name="Danchin GJ E."/>
        </authorList>
    </citation>
    <scope>NUCLEOTIDE SEQUENCE [LARGE SCALE GENOMIC DNA]</scope>
</reference>
<feature type="compositionally biased region" description="Basic and acidic residues" evidence="1">
    <location>
        <begin position="299"/>
        <end position="308"/>
    </location>
</feature>
<gene>
    <name evidence="3" type="ORF">MENT_LOCUS28831</name>
</gene>
<accession>A0A6V7VR12</accession>
<evidence type="ECO:0000313" key="3">
    <source>
        <dbReference type="EMBL" id="CAD2176984.1"/>
    </source>
</evidence>
<evidence type="ECO:0000256" key="1">
    <source>
        <dbReference type="SAM" id="MobiDB-lite"/>
    </source>
</evidence>
<feature type="region of interest" description="Disordered" evidence="1">
    <location>
        <begin position="46"/>
        <end position="80"/>
    </location>
</feature>
<feature type="compositionally biased region" description="Basic and acidic residues" evidence="1">
    <location>
        <begin position="10"/>
        <end position="20"/>
    </location>
</feature>
<sequence>MSLYEEENETVAKEKEKEDSSQNIMSNKMNLSFLKSQLEAKKALLQKSAAAQNQKNLQSQQQQPPPTPTIPTTPVIEQQSNLPEQKPLISNLKPQQKSTFKLKTHKAFPLPLDSSGAFSIIPKAFKEDKVFLFGEIMIDDEYNPTAPTDYSSFKQKREQQRLKEKIAKEIADRIAREASEEEEKRKRGAAIAPPTSFMVKEEPQIQQPQPQQQPQIDHHESNEKLEKHFGKGVSRGLGVAATIMSKMGYREGSGLGAKEQGISRALQVQRTGRNVGLIVGEEKASAVFTSLSEEGGNNDEGREQQPTP</sequence>
<dbReference type="GO" id="GO:0003676">
    <property type="term" value="F:nucleic acid binding"/>
    <property type="evidence" value="ECO:0007669"/>
    <property type="project" value="InterPro"/>
</dbReference>
<dbReference type="InterPro" id="IPR000467">
    <property type="entry name" value="G_patch_dom"/>
</dbReference>
<feature type="domain" description="G-patch" evidence="2">
    <location>
        <begin position="236"/>
        <end position="282"/>
    </location>
</feature>
<organism evidence="3 4">
    <name type="scientific">Meloidogyne enterolobii</name>
    <name type="common">Root-knot nematode worm</name>
    <name type="synonym">Meloidogyne mayaguensis</name>
    <dbReference type="NCBI Taxonomy" id="390850"/>
    <lineage>
        <taxon>Eukaryota</taxon>
        <taxon>Metazoa</taxon>
        <taxon>Ecdysozoa</taxon>
        <taxon>Nematoda</taxon>
        <taxon>Chromadorea</taxon>
        <taxon>Rhabditida</taxon>
        <taxon>Tylenchina</taxon>
        <taxon>Tylenchomorpha</taxon>
        <taxon>Tylenchoidea</taxon>
        <taxon>Meloidogynidae</taxon>
        <taxon>Meloidogyninae</taxon>
        <taxon>Meloidogyne</taxon>
    </lineage>
</organism>
<dbReference type="SMART" id="SM00443">
    <property type="entry name" value="G_patch"/>
    <property type="match status" value="1"/>
</dbReference>
<dbReference type="PROSITE" id="PS50174">
    <property type="entry name" value="G_PATCH"/>
    <property type="match status" value="1"/>
</dbReference>
<comment type="caution">
    <text evidence="3">The sequence shown here is derived from an EMBL/GenBank/DDBJ whole genome shotgun (WGS) entry which is preliminary data.</text>
</comment>
<dbReference type="AlphaFoldDB" id="A0A6V7VR12"/>
<name>A0A6V7VR12_MELEN</name>
<dbReference type="Pfam" id="PF01585">
    <property type="entry name" value="G-patch"/>
    <property type="match status" value="1"/>
</dbReference>
<dbReference type="GO" id="GO:0071011">
    <property type="term" value="C:precatalytic spliceosome"/>
    <property type="evidence" value="ECO:0007669"/>
    <property type="project" value="TreeGrafter"/>
</dbReference>
<evidence type="ECO:0000313" key="4">
    <source>
        <dbReference type="Proteomes" id="UP000580250"/>
    </source>
</evidence>
<proteinExistence type="predicted"/>
<dbReference type="Proteomes" id="UP000580250">
    <property type="component" value="Unassembled WGS sequence"/>
</dbReference>
<dbReference type="GO" id="GO:0000380">
    <property type="term" value="P:alternative mRNA splicing, via spliceosome"/>
    <property type="evidence" value="ECO:0007669"/>
    <property type="project" value="TreeGrafter"/>
</dbReference>
<protein>
    <recommendedName>
        <fullName evidence="2">G-patch domain-containing protein</fullName>
    </recommendedName>
</protein>
<evidence type="ECO:0000259" key="2">
    <source>
        <dbReference type="PROSITE" id="PS50174"/>
    </source>
</evidence>
<feature type="compositionally biased region" description="Low complexity" evidence="1">
    <location>
        <begin position="46"/>
        <end position="62"/>
    </location>
</feature>
<dbReference type="PANTHER" id="PTHR13288">
    <property type="entry name" value="SPLICING FACTOR 45 SPF45"/>
    <property type="match status" value="1"/>
</dbReference>
<dbReference type="InterPro" id="IPR040052">
    <property type="entry name" value="RBM17"/>
</dbReference>